<sequence>MKTIFCFLFLVLGISCFAQKEFQPKGSVINEIIDGDLDGDRIPEKVIVYDIPINEESGNAREIQILKKVGNKWTVLEKSRNAILGSKDGGVMGDPYVNTTIKNGILIIKHYGGSSWRWADTDKYRFQNRHFELIGNLSESGRVFEFWKTIDFNLSTGQIIYTKTVENTKDPENGKNETEKYVKKGIKINLQNRNDKSIKIILPKTRQEIFI</sequence>
<feature type="signal peptide" evidence="1">
    <location>
        <begin position="1"/>
        <end position="20"/>
    </location>
</feature>
<dbReference type="RefSeq" id="WP_115973013.1">
    <property type="nucleotide sequence ID" value="NZ_QNVT01000029.1"/>
</dbReference>
<dbReference type="EMBL" id="QNVT01000029">
    <property type="protein sequence ID" value="REC60007.1"/>
    <property type="molecule type" value="Genomic_DNA"/>
</dbReference>
<dbReference type="Proteomes" id="UP000256686">
    <property type="component" value="Unassembled WGS sequence"/>
</dbReference>
<dbReference type="PROSITE" id="PS51257">
    <property type="entry name" value="PROKAR_LIPOPROTEIN"/>
    <property type="match status" value="1"/>
</dbReference>
<gene>
    <name evidence="2" type="ORF">DRF65_22710</name>
</gene>
<accession>A0A3D9C2B1</accession>
<keyword evidence="3" id="KW-1185">Reference proteome</keyword>
<dbReference type="AlphaFoldDB" id="A0A3D9C2B1"/>
<keyword evidence="1" id="KW-0732">Signal</keyword>
<evidence type="ECO:0000313" key="2">
    <source>
        <dbReference type="EMBL" id="REC60007.1"/>
    </source>
</evidence>
<organism evidence="2 3">
    <name type="scientific">Chryseobacterium pennae</name>
    <dbReference type="NCBI Taxonomy" id="2258962"/>
    <lineage>
        <taxon>Bacteria</taxon>
        <taxon>Pseudomonadati</taxon>
        <taxon>Bacteroidota</taxon>
        <taxon>Flavobacteriia</taxon>
        <taxon>Flavobacteriales</taxon>
        <taxon>Weeksellaceae</taxon>
        <taxon>Chryseobacterium group</taxon>
        <taxon>Chryseobacterium</taxon>
    </lineage>
</organism>
<feature type="chain" id="PRO_5017673993" description="VCBS repeat-containing protein" evidence="1">
    <location>
        <begin position="21"/>
        <end position="211"/>
    </location>
</feature>
<name>A0A3D9C2B1_9FLAO</name>
<protein>
    <recommendedName>
        <fullName evidence="4">VCBS repeat-containing protein</fullName>
    </recommendedName>
</protein>
<proteinExistence type="predicted"/>
<reference evidence="3" key="1">
    <citation type="submission" date="2018-06" db="EMBL/GenBank/DDBJ databases">
        <authorList>
            <person name="Lum Nde A."/>
            <person name="Hugo C."/>
        </authorList>
    </citation>
    <scope>NUCLEOTIDE SEQUENCE [LARGE SCALE GENOMIC DNA]</scope>
    <source>
        <strain evidence="3">1_F178</strain>
    </source>
</reference>
<comment type="caution">
    <text evidence="2">The sequence shown here is derived from an EMBL/GenBank/DDBJ whole genome shotgun (WGS) entry which is preliminary data.</text>
</comment>
<evidence type="ECO:0000313" key="3">
    <source>
        <dbReference type="Proteomes" id="UP000256686"/>
    </source>
</evidence>
<evidence type="ECO:0008006" key="4">
    <source>
        <dbReference type="Google" id="ProtNLM"/>
    </source>
</evidence>
<evidence type="ECO:0000256" key="1">
    <source>
        <dbReference type="SAM" id="SignalP"/>
    </source>
</evidence>